<dbReference type="AlphaFoldDB" id="A0A6A6PSU4"/>
<dbReference type="RefSeq" id="XP_033588867.1">
    <property type="nucleotide sequence ID" value="XM_033729674.1"/>
</dbReference>
<dbReference type="PANTHER" id="PTHR48312:SF1">
    <property type="entry name" value="SULFOTRANSFERASE"/>
    <property type="match status" value="1"/>
</dbReference>
<protein>
    <recommendedName>
        <fullName evidence="3">P-loop containing nucleoside triphosphate hydrolase protein</fullName>
    </recommendedName>
</protein>
<dbReference type="SUPFAM" id="SSF52540">
    <property type="entry name" value="P-loop containing nucleoside triphosphate hydrolases"/>
    <property type="match status" value="1"/>
</dbReference>
<evidence type="ECO:0000313" key="1">
    <source>
        <dbReference type="EMBL" id="KAF2482297.1"/>
    </source>
</evidence>
<gene>
    <name evidence="1" type="ORF">BDY17DRAFT_157724</name>
</gene>
<reference evidence="1" key="1">
    <citation type="journal article" date="2020" name="Stud. Mycol.">
        <title>101 Dothideomycetes genomes: a test case for predicting lifestyles and emergence of pathogens.</title>
        <authorList>
            <person name="Haridas S."/>
            <person name="Albert R."/>
            <person name="Binder M."/>
            <person name="Bloem J."/>
            <person name="Labutti K."/>
            <person name="Salamov A."/>
            <person name="Andreopoulos B."/>
            <person name="Baker S."/>
            <person name="Barry K."/>
            <person name="Bills G."/>
            <person name="Bluhm B."/>
            <person name="Cannon C."/>
            <person name="Castanera R."/>
            <person name="Culley D."/>
            <person name="Daum C."/>
            <person name="Ezra D."/>
            <person name="Gonzalez J."/>
            <person name="Henrissat B."/>
            <person name="Kuo A."/>
            <person name="Liang C."/>
            <person name="Lipzen A."/>
            <person name="Lutzoni F."/>
            <person name="Magnuson J."/>
            <person name="Mondo S."/>
            <person name="Nolan M."/>
            <person name="Ohm R."/>
            <person name="Pangilinan J."/>
            <person name="Park H.-J."/>
            <person name="Ramirez L."/>
            <person name="Alfaro M."/>
            <person name="Sun H."/>
            <person name="Tritt A."/>
            <person name="Yoshinaga Y."/>
            <person name="Zwiers L.-H."/>
            <person name="Turgeon B."/>
            <person name="Goodwin S."/>
            <person name="Spatafora J."/>
            <person name="Crous P."/>
            <person name="Grigoriev I."/>
        </authorList>
    </citation>
    <scope>NUCLEOTIDE SEQUENCE</scope>
    <source>
        <strain evidence="1">CBS 113389</strain>
    </source>
</reference>
<dbReference type="Proteomes" id="UP000799767">
    <property type="component" value="Unassembled WGS sequence"/>
</dbReference>
<accession>A0A6A6PSU4</accession>
<evidence type="ECO:0008006" key="3">
    <source>
        <dbReference type="Google" id="ProtNLM"/>
    </source>
</evidence>
<dbReference type="OrthoDB" id="3650366at2759"/>
<keyword evidence="2" id="KW-1185">Reference proteome</keyword>
<dbReference type="EMBL" id="MU001636">
    <property type="protein sequence ID" value="KAF2482297.1"/>
    <property type="molecule type" value="Genomic_DNA"/>
</dbReference>
<dbReference type="GeneID" id="54470676"/>
<proteinExistence type="predicted"/>
<evidence type="ECO:0000313" key="2">
    <source>
        <dbReference type="Proteomes" id="UP000799767"/>
    </source>
</evidence>
<name>A0A6A6PSU4_9PEZI</name>
<dbReference type="InterPro" id="IPR027417">
    <property type="entry name" value="P-loop_NTPase"/>
</dbReference>
<sequence length="281" mass="32133">MLSHQTTVQFVDHLFSSGRWTQLQWLQSEHLEDGMAPDARAFYDGENQKGVEQWKGALQEAQHKDQILMLHFHPFFPVPAETILRYINYANHKTAPPSPENFSMVPDDLLLTPGTVPILNIRHPKLVVPSTWRTLNKMGLPHGAGRPNFLIVTSHIWSRALYDYFLSKGIEPLVVDADDFMTSEEFVRHLCSKAGLDPDQAYFSWPTDGDKDKHHPMYYASQSTLLNSAGPNAALAAKNKDLAKEEAEWATEFGDDLPLVREMVELAMPHYEYLHERRLRL</sequence>
<dbReference type="PANTHER" id="PTHR48312">
    <property type="match status" value="1"/>
</dbReference>
<organism evidence="1 2">
    <name type="scientific">Neohortaea acidophila</name>
    <dbReference type="NCBI Taxonomy" id="245834"/>
    <lineage>
        <taxon>Eukaryota</taxon>
        <taxon>Fungi</taxon>
        <taxon>Dikarya</taxon>
        <taxon>Ascomycota</taxon>
        <taxon>Pezizomycotina</taxon>
        <taxon>Dothideomycetes</taxon>
        <taxon>Dothideomycetidae</taxon>
        <taxon>Mycosphaerellales</taxon>
        <taxon>Teratosphaeriaceae</taxon>
        <taxon>Neohortaea</taxon>
    </lineage>
</organism>